<dbReference type="PANTHER" id="PTHR31479:SF31">
    <property type="entry name" value="ALPHA_BETA-HYDROLASES SUPERFAMILY PROTEIN"/>
    <property type="match status" value="1"/>
</dbReference>
<feature type="compositionally biased region" description="Pro residues" evidence="1">
    <location>
        <begin position="355"/>
        <end position="364"/>
    </location>
</feature>
<organism evidence="2 3">
    <name type="scientific">Arabis nemorensis</name>
    <dbReference type="NCBI Taxonomy" id="586526"/>
    <lineage>
        <taxon>Eukaryota</taxon>
        <taxon>Viridiplantae</taxon>
        <taxon>Streptophyta</taxon>
        <taxon>Embryophyta</taxon>
        <taxon>Tracheophyta</taxon>
        <taxon>Spermatophyta</taxon>
        <taxon>Magnoliopsida</taxon>
        <taxon>eudicotyledons</taxon>
        <taxon>Gunneridae</taxon>
        <taxon>Pentapetalae</taxon>
        <taxon>rosids</taxon>
        <taxon>malvids</taxon>
        <taxon>Brassicales</taxon>
        <taxon>Brassicaceae</taxon>
        <taxon>Arabideae</taxon>
        <taxon>Arabis</taxon>
    </lineage>
</organism>
<proteinExistence type="predicted"/>
<sequence length="437" mass="49724">MAKFGCPLEAYIFNPPISSIPLEQLDESDNLKTAIRFARDVVKASIATDLGYDEVEEEDPFVQLASWMPNLYVNQSDPICSEYIGYFMHRIRMSELGADMIERIASRYSLKGLLFGGGGSSSSYSSPQPLHYLPSASMVVNTAGMRDFTAAHGIHQWWDPRFISDKNENPLYLLNKCKRLEIYTFEALIDLENGGIPRHYSPSDVLMNMREYMYQRGFLVHSIVIYACETTFPKRYLDSFDLIDGVNVVRVKKTLGETRDDADYAMKAEMNNWGLERLPPAPMFIVTSDKDYVKTIQILKNRGFQFLVAYLDHSVGAEIRCVADFVDWRKVALGHLLIIDASNMPKDQSKSPPKRLLPPSPPPHSSLVKVVWDVQSTLDIDDKRSKVMPDDLSLEDMRDNIENELHMLEYKGIDGDIQIITEAQSMSTDQLIQKTSY</sequence>
<evidence type="ECO:0008006" key="4">
    <source>
        <dbReference type="Google" id="ProtNLM"/>
    </source>
</evidence>
<name>A0A565CUX1_9BRAS</name>
<feature type="region of interest" description="Disordered" evidence="1">
    <location>
        <begin position="344"/>
        <end position="364"/>
    </location>
</feature>
<evidence type="ECO:0000313" key="3">
    <source>
        <dbReference type="Proteomes" id="UP000489600"/>
    </source>
</evidence>
<accession>A0A565CUX1</accession>
<gene>
    <name evidence="2" type="ORF">ANE_LOCUS27825</name>
</gene>
<dbReference type="OrthoDB" id="549353at2759"/>
<comment type="caution">
    <text evidence="2">The sequence shown here is derived from an EMBL/GenBank/DDBJ whole genome shotgun (WGS) entry which is preliminary data.</text>
</comment>
<dbReference type="PANTHER" id="PTHR31479">
    <property type="entry name" value="ALPHA/BETA-HYDROLASES SUPERFAMILY PROTEIN"/>
    <property type="match status" value="1"/>
</dbReference>
<keyword evidence="3" id="KW-1185">Reference proteome</keyword>
<protein>
    <recommendedName>
        <fullName evidence="4">NYN domain-containing protein</fullName>
    </recommendedName>
</protein>
<evidence type="ECO:0000313" key="2">
    <source>
        <dbReference type="EMBL" id="VVB17381.1"/>
    </source>
</evidence>
<dbReference type="Proteomes" id="UP000489600">
    <property type="component" value="Unassembled WGS sequence"/>
</dbReference>
<dbReference type="EMBL" id="CABITT030000008">
    <property type="protein sequence ID" value="VVB17381.1"/>
    <property type="molecule type" value="Genomic_DNA"/>
</dbReference>
<reference evidence="2" key="1">
    <citation type="submission" date="2019-07" db="EMBL/GenBank/DDBJ databases">
        <authorList>
            <person name="Dittberner H."/>
        </authorList>
    </citation>
    <scope>NUCLEOTIDE SEQUENCE [LARGE SCALE GENOMIC DNA]</scope>
</reference>
<evidence type="ECO:0000256" key="1">
    <source>
        <dbReference type="SAM" id="MobiDB-lite"/>
    </source>
</evidence>
<dbReference type="AlphaFoldDB" id="A0A565CUX1"/>